<dbReference type="PROSITE" id="PS51379">
    <property type="entry name" value="4FE4S_FER_2"/>
    <property type="match status" value="2"/>
</dbReference>
<evidence type="ECO:0000256" key="1">
    <source>
        <dbReference type="ARBA" id="ARBA00022723"/>
    </source>
</evidence>
<dbReference type="Gene3D" id="3.30.70.20">
    <property type="match status" value="1"/>
</dbReference>
<dbReference type="AlphaFoldDB" id="A0A660SQA0"/>
<sequence length="82" mass="9012">MNKFQIFVNTDFCKGCGLCVAFCPKKVLELDKVTGKSTPIRIEDCIGCKTCENMCPDFAIAVEKEGEPSPYENIKSGGVKED</sequence>
<evidence type="ECO:0000256" key="3">
    <source>
        <dbReference type="ARBA" id="ARBA00023014"/>
    </source>
</evidence>
<dbReference type="PROSITE" id="PS00198">
    <property type="entry name" value="4FE4S_FER_1"/>
    <property type="match status" value="2"/>
</dbReference>
<protein>
    <submittedName>
        <fullName evidence="5">Ferredoxin</fullName>
    </submittedName>
</protein>
<name>A0A660SQA0_UNCT6</name>
<accession>A0A660SQA0</accession>
<evidence type="ECO:0000256" key="2">
    <source>
        <dbReference type="ARBA" id="ARBA00023004"/>
    </source>
</evidence>
<dbReference type="InterPro" id="IPR017896">
    <property type="entry name" value="4Fe4S_Fe-S-bd"/>
</dbReference>
<dbReference type="GO" id="GO:0051536">
    <property type="term" value="F:iron-sulfur cluster binding"/>
    <property type="evidence" value="ECO:0007669"/>
    <property type="project" value="UniProtKB-KW"/>
</dbReference>
<dbReference type="Proteomes" id="UP000271125">
    <property type="component" value="Unassembled WGS sequence"/>
</dbReference>
<feature type="domain" description="4Fe-4S ferredoxin-type" evidence="4">
    <location>
        <begin position="36"/>
        <end position="65"/>
    </location>
</feature>
<feature type="domain" description="4Fe-4S ferredoxin-type" evidence="4">
    <location>
        <begin position="4"/>
        <end position="33"/>
    </location>
</feature>
<proteinExistence type="predicted"/>
<dbReference type="EMBL" id="QNBD01000004">
    <property type="protein sequence ID" value="RKX72652.1"/>
    <property type="molecule type" value="Genomic_DNA"/>
</dbReference>
<evidence type="ECO:0000313" key="6">
    <source>
        <dbReference type="Proteomes" id="UP000271125"/>
    </source>
</evidence>
<dbReference type="PANTHER" id="PTHR43122:SF1">
    <property type="entry name" value="IRON-SULFUR-BINDING PROTEIN"/>
    <property type="match status" value="1"/>
</dbReference>
<keyword evidence="1" id="KW-0479">Metal-binding</keyword>
<gene>
    <name evidence="5" type="ORF">DRP43_00190</name>
</gene>
<evidence type="ECO:0000259" key="4">
    <source>
        <dbReference type="PROSITE" id="PS51379"/>
    </source>
</evidence>
<dbReference type="GO" id="GO:0046872">
    <property type="term" value="F:metal ion binding"/>
    <property type="evidence" value="ECO:0007669"/>
    <property type="project" value="UniProtKB-KW"/>
</dbReference>
<dbReference type="SUPFAM" id="SSF54862">
    <property type="entry name" value="4Fe-4S ferredoxins"/>
    <property type="match status" value="1"/>
</dbReference>
<comment type="caution">
    <text evidence="5">The sequence shown here is derived from an EMBL/GenBank/DDBJ whole genome shotgun (WGS) entry which is preliminary data.</text>
</comment>
<dbReference type="InterPro" id="IPR017900">
    <property type="entry name" value="4Fe4S_Fe_S_CS"/>
</dbReference>
<keyword evidence="2" id="KW-0408">Iron</keyword>
<evidence type="ECO:0000313" key="5">
    <source>
        <dbReference type="EMBL" id="RKX72652.1"/>
    </source>
</evidence>
<organism evidence="5 6">
    <name type="scientific">candidate division TA06 bacterium</name>
    <dbReference type="NCBI Taxonomy" id="2250710"/>
    <lineage>
        <taxon>Bacteria</taxon>
        <taxon>Bacteria division TA06</taxon>
    </lineage>
</organism>
<dbReference type="PANTHER" id="PTHR43122">
    <property type="entry name" value="FERREDOXIN SUBUNIT OF PYRUVATE:FLAVODOXIN OXIDOREDUCTASE-RELATED"/>
    <property type="match status" value="1"/>
</dbReference>
<reference evidence="5 6" key="1">
    <citation type="submission" date="2018-06" db="EMBL/GenBank/DDBJ databases">
        <title>Extensive metabolic versatility and redundancy in microbially diverse, dynamic hydrothermal sediments.</title>
        <authorList>
            <person name="Dombrowski N."/>
            <person name="Teske A."/>
            <person name="Baker B.J."/>
        </authorList>
    </citation>
    <scope>NUCLEOTIDE SEQUENCE [LARGE SCALE GENOMIC DNA]</scope>
    <source>
        <strain evidence="5">B10_G13</strain>
    </source>
</reference>
<dbReference type="Pfam" id="PF12838">
    <property type="entry name" value="Fer4_7"/>
    <property type="match status" value="1"/>
</dbReference>
<keyword evidence="3" id="KW-0411">Iron-sulfur</keyword>